<name>A0ABD0MV19_CIRMR</name>
<organism evidence="2 3">
    <name type="scientific">Cirrhinus mrigala</name>
    <name type="common">Mrigala</name>
    <dbReference type="NCBI Taxonomy" id="683832"/>
    <lineage>
        <taxon>Eukaryota</taxon>
        <taxon>Metazoa</taxon>
        <taxon>Chordata</taxon>
        <taxon>Craniata</taxon>
        <taxon>Vertebrata</taxon>
        <taxon>Euteleostomi</taxon>
        <taxon>Actinopterygii</taxon>
        <taxon>Neopterygii</taxon>
        <taxon>Teleostei</taxon>
        <taxon>Ostariophysi</taxon>
        <taxon>Cypriniformes</taxon>
        <taxon>Cyprinidae</taxon>
        <taxon>Labeoninae</taxon>
        <taxon>Labeonini</taxon>
        <taxon>Cirrhinus</taxon>
    </lineage>
</organism>
<accession>A0ABD0MV19</accession>
<comment type="caution">
    <text evidence="2">The sequence shown here is derived from an EMBL/GenBank/DDBJ whole genome shotgun (WGS) entry which is preliminary data.</text>
</comment>
<dbReference type="AlphaFoldDB" id="A0ABD0MV19"/>
<reference evidence="2 3" key="1">
    <citation type="submission" date="2024-05" db="EMBL/GenBank/DDBJ databases">
        <title>Genome sequencing and assembly of Indian major carp, Cirrhinus mrigala (Hamilton, 1822).</title>
        <authorList>
            <person name="Mohindra V."/>
            <person name="Chowdhury L.M."/>
            <person name="Lal K."/>
            <person name="Jena J.K."/>
        </authorList>
    </citation>
    <scope>NUCLEOTIDE SEQUENCE [LARGE SCALE GENOMIC DNA]</scope>
    <source>
        <strain evidence="2">CM1030</strain>
        <tissue evidence="2">Blood</tissue>
    </source>
</reference>
<dbReference type="Pfam" id="PF12465">
    <property type="entry name" value="Pr_beta_C"/>
    <property type="match status" value="1"/>
</dbReference>
<dbReference type="Proteomes" id="UP001529510">
    <property type="component" value="Unassembled WGS sequence"/>
</dbReference>
<evidence type="ECO:0000313" key="2">
    <source>
        <dbReference type="EMBL" id="KAL0153415.1"/>
    </source>
</evidence>
<dbReference type="EMBL" id="JAMKFB020000114">
    <property type="protein sequence ID" value="KAL0153415.1"/>
    <property type="molecule type" value="Genomic_DNA"/>
</dbReference>
<gene>
    <name evidence="2" type="ORF">M9458_051284</name>
</gene>
<feature type="domain" description="Proteasome beta subunit C-terminal" evidence="1">
    <location>
        <begin position="34"/>
        <end position="65"/>
    </location>
</feature>
<dbReference type="InterPro" id="IPR024689">
    <property type="entry name" value="Proteasome_bsu_C"/>
</dbReference>
<evidence type="ECO:0000313" key="3">
    <source>
        <dbReference type="Proteomes" id="UP001529510"/>
    </source>
</evidence>
<protein>
    <recommendedName>
        <fullName evidence="1">Proteasome beta subunit C-terminal domain-containing protein</fullName>
    </recommendedName>
</protein>
<proteinExistence type="predicted"/>
<dbReference type="Gene3D" id="3.60.20.10">
    <property type="entry name" value="Glutamine Phosphoribosylpyrophosphate, subunit 1, domain 1"/>
    <property type="match status" value="1"/>
</dbReference>
<sequence>MSDLGSGNNIDLCVITKEGVDYIRPHRESPYNYKRQAKYKYKSGTTPVLTKTVTQLELELVHETVQMMETAGSS</sequence>
<dbReference type="InterPro" id="IPR029055">
    <property type="entry name" value="Ntn_hydrolases_N"/>
</dbReference>
<evidence type="ECO:0000259" key="1">
    <source>
        <dbReference type="Pfam" id="PF12465"/>
    </source>
</evidence>
<keyword evidence="3" id="KW-1185">Reference proteome</keyword>